<dbReference type="PROSITE" id="PS00198">
    <property type="entry name" value="4FE4S_FER_1"/>
    <property type="match status" value="1"/>
</dbReference>
<dbReference type="InterPro" id="IPR002586">
    <property type="entry name" value="CobQ/CobB/MinD/ParA_Nub-bd_dom"/>
</dbReference>
<organism evidence="5 6">
    <name type="scientific">Desulfuromusa kysingii</name>
    <dbReference type="NCBI Taxonomy" id="37625"/>
    <lineage>
        <taxon>Bacteria</taxon>
        <taxon>Pseudomonadati</taxon>
        <taxon>Thermodesulfobacteriota</taxon>
        <taxon>Desulfuromonadia</taxon>
        <taxon>Desulfuromonadales</taxon>
        <taxon>Geopsychrobacteraceae</taxon>
        <taxon>Desulfuromusa</taxon>
    </lineage>
</organism>
<name>A0A1H3W8F9_9BACT</name>
<feature type="domain" description="4Fe-4S ferredoxin-type" evidence="4">
    <location>
        <begin position="85"/>
        <end position="114"/>
    </location>
</feature>
<evidence type="ECO:0000256" key="3">
    <source>
        <dbReference type="ARBA" id="ARBA00023014"/>
    </source>
</evidence>
<evidence type="ECO:0000256" key="1">
    <source>
        <dbReference type="ARBA" id="ARBA00022723"/>
    </source>
</evidence>
<dbReference type="PROSITE" id="PS51379">
    <property type="entry name" value="4FE4S_FER_2"/>
    <property type="match status" value="2"/>
</dbReference>
<dbReference type="RefSeq" id="WP_175498246.1">
    <property type="nucleotide sequence ID" value="NZ_FNQN01000001.1"/>
</dbReference>
<evidence type="ECO:0000256" key="2">
    <source>
        <dbReference type="ARBA" id="ARBA00023004"/>
    </source>
</evidence>
<dbReference type="PANTHER" id="PTHR43063:SF1">
    <property type="entry name" value="4FE-4S CLUSTER CONTAINING PARA FAMILY ATPASE PROTEIN"/>
    <property type="match status" value="1"/>
</dbReference>
<dbReference type="PANTHER" id="PTHR43063">
    <property type="entry name" value="4FE-4S CLUSTER CONTAINING PARA FAMILY ATPASE PROTEIN"/>
    <property type="match status" value="1"/>
</dbReference>
<evidence type="ECO:0000259" key="4">
    <source>
        <dbReference type="PROSITE" id="PS51379"/>
    </source>
</evidence>
<evidence type="ECO:0000313" key="5">
    <source>
        <dbReference type="EMBL" id="SDZ83419.1"/>
    </source>
</evidence>
<dbReference type="InterPro" id="IPR017900">
    <property type="entry name" value="4Fe4S_Fe_S_CS"/>
</dbReference>
<dbReference type="AlphaFoldDB" id="A0A1H3W8F9"/>
<dbReference type="STRING" id="37625.SAMN05660420_00536"/>
<keyword evidence="3" id="KW-0411">Iron-sulfur</keyword>
<reference evidence="5 6" key="1">
    <citation type="submission" date="2016-10" db="EMBL/GenBank/DDBJ databases">
        <authorList>
            <person name="de Groot N.N."/>
        </authorList>
    </citation>
    <scope>NUCLEOTIDE SEQUENCE [LARGE SCALE GENOMIC DNA]</scope>
    <source>
        <strain evidence="5 6">DSM 7343</strain>
    </source>
</reference>
<dbReference type="EMBL" id="FNQN01000001">
    <property type="protein sequence ID" value="SDZ83419.1"/>
    <property type="molecule type" value="Genomic_DNA"/>
</dbReference>
<accession>A0A1H3W8F9</accession>
<evidence type="ECO:0000313" key="6">
    <source>
        <dbReference type="Proteomes" id="UP000199409"/>
    </source>
</evidence>
<keyword evidence="6" id="KW-1185">Reference proteome</keyword>
<dbReference type="Gene3D" id="3.30.70.20">
    <property type="match status" value="1"/>
</dbReference>
<keyword evidence="1" id="KW-0479">Metal-binding</keyword>
<keyword evidence="2" id="KW-0408">Iron</keyword>
<sequence>MIISVVSGKGGAGKTTLAASIAQVFSAEFYDLDVDAPNAEYFLQPKFSQTTPVTQPVPVFAEDLCDGCGICTKECRFHALYKILKTVYLTETLCHGCGLCEKVCPQQAISYQQASVGNIRTGYSQKIDNMVHIGDLTIGSTRGTYLIGEMVKKIDRQKLSVIDGPPGNSCAAVAALKPADLVVLVVEPTPFGFHDMQQTEQIVQQMGKNYLIIANKAMGSESVDQFFQGKSKQTALTIPLDDRYHKANLRGEILSQKFSEIHQGLHTAVSRELEKL</sequence>
<feature type="domain" description="4Fe-4S ferredoxin-type" evidence="4">
    <location>
        <begin position="56"/>
        <end position="80"/>
    </location>
</feature>
<protein>
    <submittedName>
        <fullName evidence="5">MinD superfamily P-loop ATPase, contains an inserted ferredoxin domain</fullName>
    </submittedName>
</protein>
<dbReference type="SUPFAM" id="SSF46548">
    <property type="entry name" value="alpha-helical ferredoxin"/>
    <property type="match status" value="1"/>
</dbReference>
<dbReference type="Pfam" id="PF00037">
    <property type="entry name" value="Fer4"/>
    <property type="match status" value="2"/>
</dbReference>
<dbReference type="Pfam" id="PF01656">
    <property type="entry name" value="CbiA"/>
    <property type="match status" value="1"/>
</dbReference>
<proteinExistence type="predicted"/>
<dbReference type="SUPFAM" id="SSF52540">
    <property type="entry name" value="P-loop containing nucleoside triphosphate hydrolases"/>
    <property type="match status" value="1"/>
</dbReference>
<dbReference type="GO" id="GO:0051536">
    <property type="term" value="F:iron-sulfur cluster binding"/>
    <property type="evidence" value="ECO:0007669"/>
    <property type="project" value="UniProtKB-KW"/>
</dbReference>
<gene>
    <name evidence="5" type="ORF">SAMN05660420_00536</name>
</gene>
<dbReference type="InterPro" id="IPR027417">
    <property type="entry name" value="P-loop_NTPase"/>
</dbReference>
<dbReference type="Gene3D" id="3.40.50.300">
    <property type="entry name" value="P-loop containing nucleotide triphosphate hydrolases"/>
    <property type="match status" value="1"/>
</dbReference>
<dbReference type="Proteomes" id="UP000199409">
    <property type="component" value="Unassembled WGS sequence"/>
</dbReference>
<dbReference type="GO" id="GO:0046872">
    <property type="term" value="F:metal ion binding"/>
    <property type="evidence" value="ECO:0007669"/>
    <property type="project" value="UniProtKB-KW"/>
</dbReference>
<dbReference type="InterPro" id="IPR017896">
    <property type="entry name" value="4Fe4S_Fe-S-bd"/>
</dbReference>